<dbReference type="AlphaFoldDB" id="A0A0G0ZFJ3"/>
<evidence type="ECO:0000313" key="4">
    <source>
        <dbReference type="Proteomes" id="UP000034036"/>
    </source>
</evidence>
<dbReference type="SUPFAM" id="SSF54523">
    <property type="entry name" value="Pili subunits"/>
    <property type="match status" value="1"/>
</dbReference>
<evidence type="ECO:0000256" key="1">
    <source>
        <dbReference type="ARBA" id="ARBA00022481"/>
    </source>
</evidence>
<dbReference type="GO" id="GO:0015628">
    <property type="term" value="P:protein secretion by the type II secretion system"/>
    <property type="evidence" value="ECO:0007669"/>
    <property type="project" value="InterPro"/>
</dbReference>
<dbReference type="Pfam" id="PF07963">
    <property type="entry name" value="N_methyl"/>
    <property type="match status" value="1"/>
</dbReference>
<dbReference type="InterPro" id="IPR045584">
    <property type="entry name" value="Pilin-like"/>
</dbReference>
<reference evidence="3 4" key="1">
    <citation type="journal article" date="2015" name="Nature">
        <title>rRNA introns, odd ribosomes, and small enigmatic genomes across a large radiation of phyla.</title>
        <authorList>
            <person name="Brown C.T."/>
            <person name="Hug L.A."/>
            <person name="Thomas B.C."/>
            <person name="Sharon I."/>
            <person name="Castelle C.J."/>
            <person name="Singh A."/>
            <person name="Wilkins M.J."/>
            <person name="Williams K.H."/>
            <person name="Banfield J.F."/>
        </authorList>
    </citation>
    <scope>NUCLEOTIDE SEQUENCE [LARGE SCALE GENOMIC DNA]</scope>
</reference>
<keyword evidence="2" id="KW-0472">Membrane</keyword>
<dbReference type="PANTHER" id="PTHR30093">
    <property type="entry name" value="GENERAL SECRETION PATHWAY PROTEIN G"/>
    <property type="match status" value="1"/>
</dbReference>
<dbReference type="NCBIfam" id="TIGR02532">
    <property type="entry name" value="IV_pilin_GFxxxE"/>
    <property type="match status" value="1"/>
</dbReference>
<comment type="caution">
    <text evidence="3">The sequence shown here is derived from an EMBL/GenBank/DDBJ whole genome shotgun (WGS) entry which is preliminary data.</text>
</comment>
<dbReference type="GO" id="GO:0015627">
    <property type="term" value="C:type II protein secretion system complex"/>
    <property type="evidence" value="ECO:0007669"/>
    <property type="project" value="InterPro"/>
</dbReference>
<evidence type="ECO:0000313" key="3">
    <source>
        <dbReference type="EMBL" id="KKS47510.1"/>
    </source>
</evidence>
<feature type="transmembrane region" description="Helical" evidence="2">
    <location>
        <begin position="12"/>
        <end position="35"/>
    </location>
</feature>
<gene>
    <name evidence="3" type="ORF">UV11_C0015G0017</name>
</gene>
<dbReference type="Gene3D" id="3.30.700.10">
    <property type="entry name" value="Glycoprotein, Type 4 Pilin"/>
    <property type="match status" value="1"/>
</dbReference>
<dbReference type="InterPro" id="IPR000983">
    <property type="entry name" value="Bac_GSPG_pilin"/>
</dbReference>
<proteinExistence type="predicted"/>
<organism evidence="3 4">
    <name type="scientific">Candidatus Giovannonibacteria bacterium GW2011_GWF2_42_19</name>
    <dbReference type="NCBI Taxonomy" id="1618659"/>
    <lineage>
        <taxon>Bacteria</taxon>
        <taxon>Candidatus Giovannoniibacteriota</taxon>
    </lineage>
</organism>
<keyword evidence="1" id="KW-0488">Methylation</keyword>
<keyword evidence="2" id="KW-1133">Transmembrane helix</keyword>
<dbReference type="STRING" id="1618659.UV11_C0015G0017"/>
<name>A0A0G0ZFJ3_9BACT</name>
<dbReference type="InterPro" id="IPR012902">
    <property type="entry name" value="N_methyl_site"/>
</dbReference>
<dbReference type="PRINTS" id="PR00813">
    <property type="entry name" value="BCTERIALGSPG"/>
</dbReference>
<protein>
    <submittedName>
        <fullName evidence="3">PilA1</fullName>
    </submittedName>
</protein>
<sequence length="155" mass="16400">MKHKNIKHEGGFTLVELLIVIAIIGVIASVVLVSFTETKARSRDARRVEDIGQIKSALSLYAATNNKFPDCPSGEVVIGGGSDSCIRDSLINSGNIPAMPMDPMGRGNGVAGDCGVSAGVYVYCYASVDGLDYTLKYHLEKAVSDLAPGWHSISP</sequence>
<keyword evidence="2" id="KW-0812">Transmembrane</keyword>
<dbReference type="Proteomes" id="UP000034036">
    <property type="component" value="Unassembled WGS sequence"/>
</dbReference>
<accession>A0A0G0ZFJ3</accession>
<evidence type="ECO:0000256" key="2">
    <source>
        <dbReference type="SAM" id="Phobius"/>
    </source>
</evidence>
<dbReference type="PROSITE" id="PS00409">
    <property type="entry name" value="PROKAR_NTER_METHYL"/>
    <property type="match status" value="1"/>
</dbReference>
<dbReference type="EMBL" id="LCDF01000015">
    <property type="protein sequence ID" value="KKS47510.1"/>
    <property type="molecule type" value="Genomic_DNA"/>
</dbReference>